<dbReference type="InterPro" id="IPR028942">
    <property type="entry name" value="WHIM1_dom"/>
</dbReference>
<feature type="compositionally biased region" description="Polar residues" evidence="3">
    <location>
        <begin position="566"/>
        <end position="577"/>
    </location>
</feature>
<dbReference type="OrthoDB" id="349045at2759"/>
<evidence type="ECO:0000256" key="3">
    <source>
        <dbReference type="SAM" id="MobiDB-lite"/>
    </source>
</evidence>
<feature type="compositionally biased region" description="Polar residues" evidence="3">
    <location>
        <begin position="506"/>
        <end position="527"/>
    </location>
</feature>
<accession>A0A4Z1ER02</accession>
<reference evidence="5 6" key="1">
    <citation type="submission" date="2017-12" db="EMBL/GenBank/DDBJ databases">
        <title>Comparative genomics of Botrytis spp.</title>
        <authorList>
            <person name="Valero-Jimenez C.A."/>
            <person name="Tapia P."/>
            <person name="Veloso J."/>
            <person name="Silva-Moreno E."/>
            <person name="Staats M."/>
            <person name="Valdes J.H."/>
            <person name="Van Kan J.A.L."/>
        </authorList>
    </citation>
    <scope>NUCLEOTIDE SEQUENCE [LARGE SCALE GENOMIC DNA]</scope>
    <source>
        <strain evidence="5 6">Bt9001</strain>
    </source>
</reference>
<feature type="compositionally biased region" description="Low complexity" evidence="3">
    <location>
        <begin position="1"/>
        <end position="14"/>
    </location>
</feature>
<feature type="domain" description="WHIM1" evidence="4">
    <location>
        <begin position="148"/>
        <end position="192"/>
    </location>
</feature>
<dbReference type="EMBL" id="PQXH01000109">
    <property type="protein sequence ID" value="TGO11447.1"/>
    <property type="molecule type" value="Genomic_DNA"/>
</dbReference>
<evidence type="ECO:0000256" key="1">
    <source>
        <dbReference type="ARBA" id="ARBA00004123"/>
    </source>
</evidence>
<comment type="subcellular location">
    <subcellularLocation>
        <location evidence="1">Nucleus</location>
    </subcellularLocation>
</comment>
<evidence type="ECO:0000259" key="4">
    <source>
        <dbReference type="Pfam" id="PF15612"/>
    </source>
</evidence>
<dbReference type="PANTHER" id="PTHR42107:SF1">
    <property type="entry name" value="WHIM1 DOMAIN-CONTAINING PROTEIN"/>
    <property type="match status" value="1"/>
</dbReference>
<gene>
    <name evidence="5" type="ORF">BTUL_0109g00110</name>
</gene>
<proteinExistence type="predicted"/>
<dbReference type="Pfam" id="PF15612">
    <property type="entry name" value="WHIM1"/>
    <property type="match status" value="1"/>
</dbReference>
<feature type="region of interest" description="Disordered" evidence="3">
    <location>
        <begin position="34"/>
        <end position="59"/>
    </location>
</feature>
<name>A0A4Z1ER02_9HELO</name>
<evidence type="ECO:0000313" key="6">
    <source>
        <dbReference type="Proteomes" id="UP000297777"/>
    </source>
</evidence>
<dbReference type="AlphaFoldDB" id="A0A4Z1ER02"/>
<keyword evidence="6" id="KW-1185">Reference proteome</keyword>
<feature type="compositionally biased region" description="Acidic residues" evidence="3">
    <location>
        <begin position="438"/>
        <end position="491"/>
    </location>
</feature>
<feature type="region of interest" description="Disordered" evidence="3">
    <location>
        <begin position="293"/>
        <end position="371"/>
    </location>
</feature>
<organism evidence="5 6">
    <name type="scientific">Botrytis tulipae</name>
    <dbReference type="NCBI Taxonomy" id="87230"/>
    <lineage>
        <taxon>Eukaryota</taxon>
        <taxon>Fungi</taxon>
        <taxon>Dikarya</taxon>
        <taxon>Ascomycota</taxon>
        <taxon>Pezizomycotina</taxon>
        <taxon>Leotiomycetes</taxon>
        <taxon>Helotiales</taxon>
        <taxon>Sclerotiniaceae</taxon>
        <taxon>Botrytis</taxon>
    </lineage>
</organism>
<sequence>MASSDDSSDLSSVPSEDESLQLTKKDGILKFFSKAPKSTAARKIEASPPRPKREPSPPHEYVLADNPDIAFIVMFRARFTEVFPKSLPNFGPQELEHAVVGTTPGEHAEQFLCALLGLLLNRKQDVKAGHYNRALEEAVQTHKLQWAKDWESKNPLSGGATFTSMSPTERLTLLRTLILWSLASSDVVKGMITASYKQTRHEDDLNQPLSVQPWGSDADRRRYYLVEGLDDTHFRVYRESNHTGLKRTWWSVASDIDELRLLAEKLVKDDGGQKARTLSGKILAAVPRFEATEEKRKRREYRQARKEQFKRPEPNFSMYEGRTRGKRMKYTYSDDEDEGFSDTTGSRRSTRNTGSHTPAEPAGPTVTLSGRQVRSRVGGVYGESIIGGTHAAVDSCGDVELGEESEDVTSRPRRAVASSRSRDWASKGKHIEGYNSVDEMDDDEEDDASEQDYGDDEEDDDQVSLASDIEELEQERAEETDEIEQMEDDEEEKKSLIVKLPVKTPTPEQKTTIKLHLSPQSKSNSDSVAPRQDSSPPTSTEVTSEGKAISTEADKKIKPISIATKPIQTQLSPTLTFRGSPEKASTLPPSINVGYGGS</sequence>
<comment type="caution">
    <text evidence="5">The sequence shown here is derived from an EMBL/GenBank/DDBJ whole genome shotgun (WGS) entry which is preliminary data.</text>
</comment>
<dbReference type="GO" id="GO:0005634">
    <property type="term" value="C:nucleus"/>
    <property type="evidence" value="ECO:0007669"/>
    <property type="project" value="UniProtKB-SubCell"/>
</dbReference>
<feature type="region of interest" description="Disordered" evidence="3">
    <location>
        <begin position="1"/>
        <end position="21"/>
    </location>
</feature>
<keyword evidence="2" id="KW-0539">Nucleus</keyword>
<evidence type="ECO:0000256" key="2">
    <source>
        <dbReference type="ARBA" id="ARBA00023242"/>
    </source>
</evidence>
<dbReference type="PANTHER" id="PTHR42107">
    <property type="entry name" value="YALI0D24453P"/>
    <property type="match status" value="1"/>
</dbReference>
<feature type="compositionally biased region" description="Low complexity" evidence="3">
    <location>
        <begin position="341"/>
        <end position="355"/>
    </location>
</feature>
<feature type="compositionally biased region" description="Low complexity" evidence="3">
    <location>
        <begin position="534"/>
        <end position="545"/>
    </location>
</feature>
<evidence type="ECO:0000313" key="5">
    <source>
        <dbReference type="EMBL" id="TGO11447.1"/>
    </source>
</evidence>
<protein>
    <recommendedName>
        <fullName evidence="4">WHIM1 domain-containing protein</fullName>
    </recommendedName>
</protein>
<feature type="compositionally biased region" description="Basic and acidic residues" evidence="3">
    <location>
        <begin position="420"/>
        <end position="432"/>
    </location>
</feature>
<feature type="region of interest" description="Disordered" evidence="3">
    <location>
        <begin position="400"/>
        <end position="598"/>
    </location>
</feature>
<feature type="compositionally biased region" description="Basic and acidic residues" evidence="3">
    <location>
        <begin position="293"/>
        <end position="313"/>
    </location>
</feature>
<dbReference type="Proteomes" id="UP000297777">
    <property type="component" value="Unassembled WGS sequence"/>
</dbReference>